<evidence type="ECO:0000313" key="2">
    <source>
        <dbReference type="Proteomes" id="UP000053480"/>
    </source>
</evidence>
<dbReference type="EMBL" id="JZWS03000003">
    <property type="protein sequence ID" value="MEW9491234.1"/>
    <property type="molecule type" value="Genomic_DNA"/>
</dbReference>
<proteinExistence type="predicted"/>
<keyword evidence="1" id="KW-0808">Transferase</keyword>
<evidence type="ECO:0000313" key="1">
    <source>
        <dbReference type="EMBL" id="MEW9491234.1"/>
    </source>
</evidence>
<sequence>MKVYFETYGCALNKGDTYIMMTLIKDRGHEVTGSQEDADVIVINTCDVRLETGERMKRRIRQLSNTGKKLVVAGCFSGAEPAVVRSIAPNASILGPQAISKIVEAVESQERKVYLSSDQPVYTPRIAEGKIGVIPVADGCAGDCNFCITKLARSKLRSYPLRKIVESAKALVSQGVVEIEITGQDAAAYGLDYGGKITLADVVKEVSEVEGEFMIRVGMMTPEQALRILDDLLEAYKSPKVYKFFHLPVQSGDDGVLKAMNRKYTVDEYKELVREIRRKIPLANITTDIIVGHPGEDEGAFQNTLDLVKEIRFEKMHIAIYSLRPNTKSSSMPQIPDKVKTERLKRINSLYEEIARQNHSEYLGKVSKVVVTEEGKGNTKIGRTVNYIPVILEDVELGKWYNVKITDFSFYDVRGIVI</sequence>
<reference evidence="1" key="1">
    <citation type="submission" date="2024-07" db="EMBL/GenBank/DDBJ databases">
        <title>Metagenome and Metagenome-Assembled Genomes of Archaea from a hot spring from the geothermal field of Los Azufres, Mexico.</title>
        <authorList>
            <person name="Marin-Paredes R."/>
            <person name="Martinez-Romero E."/>
            <person name="Servin-Garciduenas L.E."/>
        </authorList>
    </citation>
    <scope>NUCLEOTIDE SEQUENCE</scope>
    <source>
        <strain evidence="1">AZ1-454</strain>
    </source>
</reference>
<comment type="caution">
    <text evidence="1">The sequence shown here is derived from an EMBL/GenBank/DDBJ whole genome shotgun (WGS) entry which is preliminary data.</text>
</comment>
<accession>A0ACC6TMY8</accession>
<organism evidence="1 2">
    <name type="scientific">Candidatus Aramenus sulfurataquae</name>
    <dbReference type="NCBI Taxonomy" id="1326980"/>
    <lineage>
        <taxon>Archaea</taxon>
        <taxon>Thermoproteota</taxon>
        <taxon>Thermoprotei</taxon>
        <taxon>Sulfolobales</taxon>
        <taxon>Sulfolobaceae</taxon>
        <taxon>Candidatus Aramenus</taxon>
    </lineage>
</organism>
<dbReference type="EC" id="2.8.4.5" evidence="1"/>
<gene>
    <name evidence="1" type="ORF">TQ35_0003405</name>
</gene>
<name>A0ACC6TMY8_9CREN</name>
<dbReference type="Proteomes" id="UP000053480">
    <property type="component" value="Unassembled WGS sequence"/>
</dbReference>
<protein>
    <submittedName>
        <fullName evidence="1">tRNA (N(6)-L-threonylcarbamoyladenosine(37)-C(2))-methylthiotransferase</fullName>
        <ecNumber evidence="1">2.8.4.5</ecNumber>
    </submittedName>
</protein>